<evidence type="ECO:0000256" key="3">
    <source>
        <dbReference type="ARBA" id="ARBA00023263"/>
    </source>
</evidence>
<dbReference type="RefSeq" id="WP_173409964.1">
    <property type="nucleotide sequence ID" value="NZ_CP054160.3"/>
</dbReference>
<evidence type="ECO:0000313" key="6">
    <source>
        <dbReference type="Proteomes" id="UP000503464"/>
    </source>
</evidence>
<dbReference type="InterPro" id="IPR036937">
    <property type="entry name" value="Adhesion_dom_fimbrial_sf"/>
</dbReference>
<proteinExistence type="inferred from homology"/>
<comment type="subcellular location">
    <subcellularLocation>
        <location evidence="1">Fimbrium</location>
    </subcellularLocation>
</comment>
<evidence type="ECO:0000256" key="4">
    <source>
        <dbReference type="SAM" id="SignalP"/>
    </source>
</evidence>
<dbReference type="InterPro" id="IPR039458">
    <property type="entry name" value="FimA-like"/>
</dbReference>
<keyword evidence="3" id="KW-0281">Fimbrium</keyword>
<dbReference type="InterPro" id="IPR008966">
    <property type="entry name" value="Adhesion_dom_sf"/>
</dbReference>
<keyword evidence="4" id="KW-0732">Signal</keyword>
<evidence type="ECO:0000313" key="5">
    <source>
        <dbReference type="EMBL" id="QKJ60918.1"/>
    </source>
</evidence>
<organism evidence="5 6">
    <name type="scientific">Serratia fonticola</name>
    <dbReference type="NCBI Taxonomy" id="47917"/>
    <lineage>
        <taxon>Bacteria</taxon>
        <taxon>Pseudomonadati</taxon>
        <taxon>Pseudomonadota</taxon>
        <taxon>Gammaproteobacteria</taxon>
        <taxon>Enterobacterales</taxon>
        <taxon>Yersiniaceae</taxon>
        <taxon>Serratia</taxon>
    </lineage>
</organism>
<dbReference type="Proteomes" id="UP000503464">
    <property type="component" value="Chromosome"/>
</dbReference>
<feature type="signal peptide" evidence="4">
    <location>
        <begin position="1"/>
        <end position="21"/>
    </location>
</feature>
<reference evidence="6" key="1">
    <citation type="submission" date="2020-03" db="EMBL/GenBank/DDBJ databases">
        <title>Genome sequences of seven Enterobacteriaceae strains isolated from Canadian wastewater treatment facilities.</title>
        <authorList>
            <person name="Huang H."/>
            <person name="Chmara J.T."/>
            <person name="Duceppe M.-O."/>
        </authorList>
    </citation>
    <scope>NUCLEOTIDE SEQUENCE [LARGE SCALE GENOMIC DNA]</scope>
    <source>
        <strain evidence="6">Biosolid 3</strain>
    </source>
</reference>
<protein>
    <submittedName>
        <fullName evidence="5">Type 1 fimbrial protein</fullName>
    </submittedName>
</protein>
<dbReference type="PANTHER" id="PTHR33420">
    <property type="entry name" value="FIMBRIAL SUBUNIT ELFA-RELATED"/>
    <property type="match status" value="1"/>
</dbReference>
<dbReference type="Pfam" id="PF16970">
    <property type="entry name" value="FimA"/>
    <property type="match status" value="1"/>
</dbReference>
<accession>A0AAE7JVG3</accession>
<dbReference type="SUPFAM" id="SSF49401">
    <property type="entry name" value="Bacterial adhesins"/>
    <property type="match status" value="1"/>
</dbReference>
<dbReference type="GO" id="GO:0043709">
    <property type="term" value="P:cell adhesion involved in single-species biofilm formation"/>
    <property type="evidence" value="ECO:0007669"/>
    <property type="project" value="TreeGrafter"/>
</dbReference>
<evidence type="ECO:0000256" key="1">
    <source>
        <dbReference type="ARBA" id="ARBA00004561"/>
    </source>
</evidence>
<dbReference type="PANTHER" id="PTHR33420:SF10">
    <property type="entry name" value="FIMBRIAE MAJOR SUBUNIT"/>
    <property type="match status" value="1"/>
</dbReference>
<name>A0AAE7JVG3_SERFO</name>
<dbReference type="GO" id="GO:0009289">
    <property type="term" value="C:pilus"/>
    <property type="evidence" value="ECO:0007669"/>
    <property type="project" value="UniProtKB-SubCell"/>
</dbReference>
<feature type="chain" id="PRO_5042049564" evidence="4">
    <location>
        <begin position="22"/>
        <end position="179"/>
    </location>
</feature>
<gene>
    <name evidence="5" type="ORF">G9399_24870</name>
</gene>
<comment type="similarity">
    <text evidence="2">Belongs to the fimbrial protein family.</text>
</comment>
<dbReference type="Gene3D" id="2.60.40.1090">
    <property type="entry name" value="Fimbrial-type adhesion domain"/>
    <property type="match status" value="1"/>
</dbReference>
<evidence type="ECO:0000256" key="2">
    <source>
        <dbReference type="ARBA" id="ARBA00006671"/>
    </source>
</evidence>
<sequence length="179" mass="18089">MNKFILSAIAGVMLSSGLAQAASGGTINFQGQLSNNTCEVVVDGQASNPTVTLPIVSIGQLGSAAQTAGLTGFTLALANCSGSLKTASAFFEAGAAVDVLTGRLKNTGTAQNVSLQLRDGTNASQAVIKAGNADQINGNSFVNVESGSTNLPYLVEYYAEGATTPGTVVSSVVYSIQYK</sequence>
<dbReference type="EMBL" id="CP054160">
    <property type="protein sequence ID" value="QKJ60918.1"/>
    <property type="molecule type" value="Genomic_DNA"/>
</dbReference>
<dbReference type="AlphaFoldDB" id="A0AAE7JVG3"/>
<dbReference type="InterPro" id="IPR050263">
    <property type="entry name" value="Bact_Fimbrial_Adh_Pro"/>
</dbReference>